<feature type="region of interest" description="Disordered" evidence="2">
    <location>
        <begin position="525"/>
        <end position="571"/>
    </location>
</feature>
<dbReference type="InterPro" id="IPR025554">
    <property type="entry name" value="DUF4140"/>
</dbReference>
<sequence length="804" mass="87882">MDSINKIEYKLRDLGTRSVTLFPTRAQIQRDIKNVNLKTGTNEITIFGLSPTVDEDSVKVEGGAAFTISDVSVESLPNREIFEEVYPESDSDDSDNSDDDDLDDRRWKEGPELKDAKDKLTRLEDTRRLADETVASAESRLRLLDAYGKTLDKKRGVVIEESLETYKQQRSKAYEDYMTGLKEQRQVSEEIEDQRDQVYQLQKVDDKAREKADKEKDKIRKARAKDLFKKSRRQEEQRKEKDRVRNEREKYWPKYCYAVRITLETDTFTPLSSRRTSVSSETRVSRPVPEDAAADEPAEGAITLCDLVLSYVTSSASWSPTYDLQLSTTTATGTLSFDAELHNSTSETWSNCKVVLSTSQATFAGLDDAIPTLNPWYMSLVHGAPPFGYSQSHERIARSGDEVFSTNNFLAKQKQSGPQKPRGEMFGIPSEVQSLASFQAVTAMKKKKSSWTAEGYSSVPLPPPPPRPAAPVACAAPAPPQAQQSASLFGAAVPAARRASGGLFGGAGSSAGGFGAASSAASAFGSAAPGGSRSRSISNVLERGEKLDTLRDEDDHEDGDEESESAESIMEETGLTSTYELPGFKTLIPKSTATKQRVAHVHFANVVYSHTIVAKYKPVAYLKAKFKNTSKMTLFKGRAGLTLDGSFMGRTSLPRCSAGETFTLSLGIDPAIKVTYPKPVIQRATAGLFSKENTAMFTRAITLHNTRASAGKPTSLLVLDQVPVSQDEKLKVEVLNPQGLSLGGGEVRAGAPGLEAKDNKDWGSARASLKKDGEVNWDVSLNAGKAVRLTLEYGIAFPTGTYPS</sequence>
<feature type="compositionally biased region" description="Low complexity" evidence="2">
    <location>
        <begin position="271"/>
        <end position="291"/>
    </location>
</feature>
<keyword evidence="6" id="KW-1185">Reference proteome</keyword>
<gene>
    <name evidence="5" type="ORF">VFPPC_07165</name>
</gene>
<feature type="domain" description="DUF4139" evidence="3">
    <location>
        <begin position="308"/>
        <end position="798"/>
    </location>
</feature>
<dbReference type="InterPro" id="IPR037291">
    <property type="entry name" value="DUF4139"/>
</dbReference>
<evidence type="ECO:0000256" key="2">
    <source>
        <dbReference type="SAM" id="MobiDB-lite"/>
    </source>
</evidence>
<dbReference type="OrthoDB" id="10068793at2759"/>
<feature type="region of interest" description="Disordered" evidence="2">
    <location>
        <begin position="225"/>
        <end position="244"/>
    </location>
</feature>
<proteinExistence type="predicted"/>
<feature type="compositionally biased region" description="Low complexity" evidence="2">
    <location>
        <begin position="525"/>
        <end position="538"/>
    </location>
</feature>
<dbReference type="KEGG" id="pchm:VFPPC_07165"/>
<dbReference type="Proteomes" id="UP000078397">
    <property type="component" value="Unassembled WGS sequence"/>
</dbReference>
<feature type="compositionally biased region" description="Acidic residues" evidence="2">
    <location>
        <begin position="84"/>
        <end position="102"/>
    </location>
</feature>
<organism evidence="5 6">
    <name type="scientific">Pochonia chlamydosporia 170</name>
    <dbReference type="NCBI Taxonomy" id="1380566"/>
    <lineage>
        <taxon>Eukaryota</taxon>
        <taxon>Fungi</taxon>
        <taxon>Dikarya</taxon>
        <taxon>Ascomycota</taxon>
        <taxon>Pezizomycotina</taxon>
        <taxon>Sordariomycetes</taxon>
        <taxon>Hypocreomycetidae</taxon>
        <taxon>Hypocreales</taxon>
        <taxon>Clavicipitaceae</taxon>
        <taxon>Pochonia</taxon>
    </lineage>
</organism>
<dbReference type="AlphaFoldDB" id="A0A179FAS1"/>
<evidence type="ECO:0000259" key="3">
    <source>
        <dbReference type="Pfam" id="PF13598"/>
    </source>
</evidence>
<dbReference type="RefSeq" id="XP_018139877.1">
    <property type="nucleotide sequence ID" value="XM_018286073.1"/>
</dbReference>
<dbReference type="Pfam" id="PF13598">
    <property type="entry name" value="DUF4139"/>
    <property type="match status" value="1"/>
</dbReference>
<dbReference type="STRING" id="1380566.A0A179FAS1"/>
<evidence type="ECO:0000313" key="6">
    <source>
        <dbReference type="Proteomes" id="UP000078397"/>
    </source>
</evidence>
<accession>A0A179FAS1</accession>
<feature type="region of interest" description="Disordered" evidence="2">
    <location>
        <begin position="454"/>
        <end position="478"/>
    </location>
</feature>
<dbReference type="PANTHER" id="PTHR31005">
    <property type="entry name" value="DUF4139 DOMAIN-CONTAINING PROTEIN"/>
    <property type="match status" value="1"/>
</dbReference>
<feature type="region of interest" description="Disordered" evidence="2">
    <location>
        <begin position="271"/>
        <end position="295"/>
    </location>
</feature>
<protein>
    <submittedName>
        <fullName evidence="5">Mucoidy inhibitor A</fullName>
    </submittedName>
</protein>
<keyword evidence="1" id="KW-0175">Coiled coil</keyword>
<dbReference type="InterPro" id="IPR011935">
    <property type="entry name" value="CHP02231"/>
</dbReference>
<evidence type="ECO:0000259" key="4">
    <source>
        <dbReference type="Pfam" id="PF13600"/>
    </source>
</evidence>
<name>A0A179FAS1_METCM</name>
<dbReference type="EMBL" id="LSBJ02000007">
    <property type="protein sequence ID" value="OAQ62173.1"/>
    <property type="molecule type" value="Genomic_DNA"/>
</dbReference>
<evidence type="ECO:0000313" key="5">
    <source>
        <dbReference type="EMBL" id="OAQ62173.1"/>
    </source>
</evidence>
<comment type="caution">
    <text evidence="5">The sequence shown here is derived from an EMBL/GenBank/DDBJ whole genome shotgun (WGS) entry which is preliminary data.</text>
</comment>
<dbReference type="GeneID" id="28850067"/>
<feature type="coiled-coil region" evidence="1">
    <location>
        <begin position="113"/>
        <end position="140"/>
    </location>
</feature>
<dbReference type="PANTHER" id="PTHR31005:SF8">
    <property type="entry name" value="DUF4139 DOMAIN-CONTAINING PROTEIN"/>
    <property type="match status" value="1"/>
</dbReference>
<reference evidence="5 6" key="1">
    <citation type="journal article" date="2016" name="PLoS Pathog.">
        <title>Biosynthesis of antibiotic leucinostatins in bio-control fungus Purpureocillium lilacinum and their inhibition on phytophthora revealed by genome mining.</title>
        <authorList>
            <person name="Wang G."/>
            <person name="Liu Z."/>
            <person name="Lin R."/>
            <person name="Li E."/>
            <person name="Mao Z."/>
            <person name="Ling J."/>
            <person name="Yang Y."/>
            <person name="Yin W.B."/>
            <person name="Xie B."/>
        </authorList>
    </citation>
    <scope>NUCLEOTIDE SEQUENCE [LARGE SCALE GENOMIC DNA]</scope>
    <source>
        <strain evidence="5">170</strain>
    </source>
</reference>
<dbReference type="Pfam" id="PF13600">
    <property type="entry name" value="DUF4140"/>
    <property type="match status" value="1"/>
</dbReference>
<evidence type="ECO:0000256" key="1">
    <source>
        <dbReference type="SAM" id="Coils"/>
    </source>
</evidence>
<feature type="domain" description="DUF4140" evidence="4">
    <location>
        <begin position="19"/>
        <end position="144"/>
    </location>
</feature>
<feature type="compositionally biased region" description="Acidic residues" evidence="2">
    <location>
        <begin position="551"/>
        <end position="565"/>
    </location>
</feature>
<feature type="region of interest" description="Disordered" evidence="2">
    <location>
        <begin position="84"/>
        <end position="110"/>
    </location>
</feature>
<feature type="compositionally biased region" description="Pro residues" evidence="2">
    <location>
        <begin position="460"/>
        <end position="469"/>
    </location>
</feature>